<accession>A0ACC2TCT4</accession>
<name>A0ACC2TCT4_9FUNG</name>
<comment type="caution">
    <text evidence="1">The sequence shown here is derived from an EMBL/GenBank/DDBJ whole genome shotgun (WGS) entry which is preliminary data.</text>
</comment>
<gene>
    <name evidence="1" type="ORF">DSO57_1028235</name>
</gene>
<sequence>MIQHGQPTVQNDVFHEKRKISMKRRAWTKLKETIISYIACSSLKNDIKVPPSDLIDSPSNKNTSVPFYNNVTPPVSSIIQPHEFAMKDSQIITFDLKDTSLESKHKLESSKTLVQKNDFVSYSDIIAEYQLSSRPIGTGTFAVVYKGVGTKDGKDYALKFVNKKVLDDFGDCYHLVEREINLLKTLKHDNCISLYKTFETKEAIVLVTDFAHGGELFSRFYEVDVFTEDDASKLMKQLLKGLVYLHDQGIVHRDIKPENLLLKDNTSRLGDSQLLIADFGLANSLPKKSELLQTACGTPHFVAPEILIGEGYSTPVDLWSCGIVLYFLLSGYTPYQGSDQFSLMESIKHSKLQFLKEDWKNVSSEARDLISLLLNPDPEKRITARQALKHPWLGCPLMSPGNLQPKLVKNRDTQKLIRSAVVKLRAAQQFNSLLLHFLSNDSPSRSFSTLNETPTITL</sequence>
<keyword evidence="2" id="KW-1185">Reference proteome</keyword>
<reference evidence="1" key="1">
    <citation type="submission" date="2022-04" db="EMBL/GenBank/DDBJ databases">
        <title>Genome of the entomopathogenic fungus Entomophthora muscae.</title>
        <authorList>
            <person name="Elya C."/>
            <person name="Lovett B.R."/>
            <person name="Lee E."/>
            <person name="Macias A.M."/>
            <person name="Hajek A.E."/>
            <person name="De Bivort B.L."/>
            <person name="Kasson M.T."/>
            <person name="De Fine Licht H.H."/>
            <person name="Stajich J.E."/>
        </authorList>
    </citation>
    <scope>NUCLEOTIDE SEQUENCE</scope>
    <source>
        <strain evidence="1">Berkeley</strain>
    </source>
</reference>
<dbReference type="Proteomes" id="UP001165960">
    <property type="component" value="Unassembled WGS sequence"/>
</dbReference>
<evidence type="ECO:0000313" key="1">
    <source>
        <dbReference type="EMBL" id="KAJ9072376.1"/>
    </source>
</evidence>
<organism evidence="1 2">
    <name type="scientific">Entomophthora muscae</name>
    <dbReference type="NCBI Taxonomy" id="34485"/>
    <lineage>
        <taxon>Eukaryota</taxon>
        <taxon>Fungi</taxon>
        <taxon>Fungi incertae sedis</taxon>
        <taxon>Zoopagomycota</taxon>
        <taxon>Entomophthoromycotina</taxon>
        <taxon>Entomophthoromycetes</taxon>
        <taxon>Entomophthorales</taxon>
        <taxon>Entomophthoraceae</taxon>
        <taxon>Entomophthora</taxon>
    </lineage>
</organism>
<proteinExistence type="predicted"/>
<evidence type="ECO:0000313" key="2">
    <source>
        <dbReference type="Proteomes" id="UP001165960"/>
    </source>
</evidence>
<protein>
    <submittedName>
        <fullName evidence="1">Uncharacterized protein</fullName>
    </submittedName>
</protein>
<dbReference type="EMBL" id="QTSX02003018">
    <property type="protein sequence ID" value="KAJ9072376.1"/>
    <property type="molecule type" value="Genomic_DNA"/>
</dbReference>